<evidence type="ECO:0000313" key="3">
    <source>
        <dbReference type="Proteomes" id="UP001139682"/>
    </source>
</evidence>
<feature type="chain" id="PRO_5040768542" evidence="1">
    <location>
        <begin position="22"/>
        <end position="102"/>
    </location>
</feature>
<dbReference type="Pfam" id="PF11006">
    <property type="entry name" value="DUF2845"/>
    <property type="match status" value="1"/>
</dbReference>
<dbReference type="Proteomes" id="UP001139682">
    <property type="component" value="Unassembled WGS sequence"/>
</dbReference>
<keyword evidence="1" id="KW-0732">Signal</keyword>
<name>A0A9X1W3A6_9GAMM</name>
<dbReference type="RefSeq" id="WP_243605989.1">
    <property type="nucleotide sequence ID" value="NZ_JALGRD010000005.1"/>
</dbReference>
<organism evidence="2 3">
    <name type="scientific">Stutzerimonas marianensis</name>
    <dbReference type="NCBI Taxonomy" id="2929513"/>
    <lineage>
        <taxon>Bacteria</taxon>
        <taxon>Pseudomonadati</taxon>
        <taxon>Pseudomonadota</taxon>
        <taxon>Gammaproteobacteria</taxon>
        <taxon>Pseudomonadales</taxon>
        <taxon>Pseudomonadaceae</taxon>
        <taxon>Stutzerimonas</taxon>
    </lineage>
</organism>
<feature type="signal peptide" evidence="1">
    <location>
        <begin position="1"/>
        <end position="21"/>
    </location>
</feature>
<gene>
    <name evidence="2" type="ORF">MST27_11035</name>
</gene>
<evidence type="ECO:0000313" key="2">
    <source>
        <dbReference type="EMBL" id="MCJ0973902.1"/>
    </source>
</evidence>
<proteinExistence type="predicted"/>
<dbReference type="InterPro" id="IPR021268">
    <property type="entry name" value="DUF2845"/>
</dbReference>
<keyword evidence="3" id="KW-1185">Reference proteome</keyword>
<comment type="caution">
    <text evidence="2">The sequence shown here is derived from an EMBL/GenBank/DDBJ whole genome shotgun (WGS) entry which is preliminary data.</text>
</comment>
<evidence type="ECO:0000256" key="1">
    <source>
        <dbReference type="SAM" id="SignalP"/>
    </source>
</evidence>
<dbReference type="EMBL" id="JALGRD010000005">
    <property type="protein sequence ID" value="MCJ0973902.1"/>
    <property type="molecule type" value="Genomic_DNA"/>
</dbReference>
<dbReference type="AlphaFoldDB" id="A0A9X1W3A6"/>
<reference evidence="2" key="1">
    <citation type="submission" date="2022-03" db="EMBL/GenBank/DDBJ databases">
        <title>Pseudomonas marianensis sp. nov., a marine bacterium isolated from deep-sea sediments of the Mariana Trench.</title>
        <authorList>
            <person name="Wei Y."/>
        </authorList>
    </citation>
    <scope>NUCLEOTIDE SEQUENCE</scope>
    <source>
        <strain evidence="2">PS1</strain>
    </source>
</reference>
<sequence length="102" mass="11173">MKPAYLVALSGLLLLIGHAQASSTYRCNSSLVSVGASTSEVRSKCGEPADAAITGLKETVDDRGFRQEVQVEEWTYGPTNGMYHHLRFEGNRLSDIESQRGR</sequence>
<accession>A0A9X1W3A6</accession>
<protein>
    <submittedName>
        <fullName evidence="2">DUF2845 domain-containing protein</fullName>
    </submittedName>
</protein>